<evidence type="ECO:0000259" key="1">
    <source>
        <dbReference type="Pfam" id="PF12395"/>
    </source>
</evidence>
<name>A0A846JEU8_CLOBO</name>
<protein>
    <recommendedName>
        <fullName evidence="1">DUF3658 domain-containing protein</fullName>
    </recommendedName>
</protein>
<comment type="caution">
    <text evidence="2">The sequence shown here is derived from an EMBL/GenBank/DDBJ whole genome shotgun (WGS) entry which is preliminary data.</text>
</comment>
<accession>A0A846JEU8</accession>
<gene>
    <name evidence="2" type="ORF">FC871_08540</name>
</gene>
<proteinExistence type="predicted"/>
<dbReference type="Pfam" id="PF12395">
    <property type="entry name" value="DUF3658"/>
    <property type="match status" value="1"/>
</dbReference>
<dbReference type="EMBL" id="SWQE01000004">
    <property type="protein sequence ID" value="NFJ08525.1"/>
    <property type="molecule type" value="Genomic_DNA"/>
</dbReference>
<dbReference type="InterPro" id="IPR022123">
    <property type="entry name" value="DUF3658"/>
</dbReference>
<sequence>MKTVEECYYDDLILEKVPIENRRIVRVVGEFIGMNKPCLREWFVIWRIKQLATMGLVEIENRCNDRYMLNNIRKIVKINYKKLSKY</sequence>
<dbReference type="AlphaFoldDB" id="A0A846JEU8"/>
<reference evidence="2 3" key="1">
    <citation type="submission" date="2019-04" db="EMBL/GenBank/DDBJ databases">
        <title>Genome sequencing of Clostridium botulinum Groups I-IV and Clostridium butyricum.</title>
        <authorList>
            <person name="Brunt J."/>
            <person name="Van Vliet A.H.M."/>
            <person name="Stringer S.C."/>
            <person name="Carter A.T."/>
            <person name="Peck M.W."/>
        </authorList>
    </citation>
    <scope>NUCLEOTIDE SEQUENCE [LARGE SCALE GENOMIC DNA]</scope>
    <source>
        <strain evidence="2 3">Colworth BL30</strain>
    </source>
</reference>
<feature type="domain" description="DUF3658" evidence="1">
    <location>
        <begin position="2"/>
        <end position="63"/>
    </location>
</feature>
<evidence type="ECO:0000313" key="3">
    <source>
        <dbReference type="Proteomes" id="UP000480039"/>
    </source>
</evidence>
<evidence type="ECO:0000313" key="2">
    <source>
        <dbReference type="EMBL" id="NFJ08525.1"/>
    </source>
</evidence>
<dbReference type="Proteomes" id="UP000480039">
    <property type="component" value="Unassembled WGS sequence"/>
</dbReference>
<organism evidence="2 3">
    <name type="scientific">Clostridium botulinum</name>
    <dbReference type="NCBI Taxonomy" id="1491"/>
    <lineage>
        <taxon>Bacteria</taxon>
        <taxon>Bacillati</taxon>
        <taxon>Bacillota</taxon>
        <taxon>Clostridia</taxon>
        <taxon>Eubacteriales</taxon>
        <taxon>Clostridiaceae</taxon>
        <taxon>Clostridium</taxon>
    </lineage>
</organism>